<dbReference type="InterPro" id="IPR005467">
    <property type="entry name" value="His_kinase_dom"/>
</dbReference>
<keyword evidence="2 10" id="KW-0418">Kinase</keyword>
<keyword evidence="11" id="KW-1185">Reference proteome</keyword>
<dbReference type="InterPro" id="IPR050482">
    <property type="entry name" value="Sensor_HK_TwoCompSys"/>
</dbReference>
<dbReference type="SUPFAM" id="SSF52172">
    <property type="entry name" value="CheY-like"/>
    <property type="match status" value="1"/>
</dbReference>
<feature type="coiled-coil region" evidence="5">
    <location>
        <begin position="257"/>
        <end position="284"/>
    </location>
</feature>
<protein>
    <submittedName>
        <fullName evidence="10">Sensor kinase</fullName>
    </submittedName>
</protein>
<dbReference type="SUPFAM" id="SSF55785">
    <property type="entry name" value="PYP-like sensor domain (PAS domain)"/>
    <property type="match status" value="1"/>
</dbReference>
<gene>
    <name evidence="10" type="ORF">BLA17378_07856</name>
</gene>
<evidence type="ECO:0000256" key="4">
    <source>
        <dbReference type="PROSITE-ProRule" id="PRU00169"/>
    </source>
</evidence>
<dbReference type="Gene3D" id="3.30.565.10">
    <property type="entry name" value="Histidine kinase-like ATPase, C-terminal domain"/>
    <property type="match status" value="1"/>
</dbReference>
<dbReference type="Gene3D" id="3.40.50.2300">
    <property type="match status" value="1"/>
</dbReference>
<dbReference type="Pfam" id="PF02518">
    <property type="entry name" value="HATPase_c"/>
    <property type="match status" value="1"/>
</dbReference>
<reference evidence="10 11" key="1">
    <citation type="submission" date="2019-09" db="EMBL/GenBank/DDBJ databases">
        <authorList>
            <person name="Depoorter E."/>
        </authorList>
    </citation>
    <scope>NUCLEOTIDE SEQUENCE [LARGE SCALE GENOMIC DNA]</scope>
    <source>
        <strain evidence="10 11">R-17378</strain>
    </source>
</reference>
<dbReference type="InterPro" id="IPR036890">
    <property type="entry name" value="HATPase_C_sf"/>
</dbReference>
<dbReference type="PROSITE" id="PS50113">
    <property type="entry name" value="PAC"/>
    <property type="match status" value="1"/>
</dbReference>
<evidence type="ECO:0000256" key="1">
    <source>
        <dbReference type="ARBA" id="ARBA00022679"/>
    </source>
</evidence>
<dbReference type="GO" id="GO:0016301">
    <property type="term" value="F:kinase activity"/>
    <property type="evidence" value="ECO:0007669"/>
    <property type="project" value="UniProtKB-KW"/>
</dbReference>
<dbReference type="CDD" id="cd00156">
    <property type="entry name" value="REC"/>
    <property type="match status" value="1"/>
</dbReference>
<dbReference type="InterPro" id="IPR011006">
    <property type="entry name" value="CheY-like_superfamily"/>
</dbReference>
<evidence type="ECO:0000313" key="11">
    <source>
        <dbReference type="Proteomes" id="UP000494120"/>
    </source>
</evidence>
<dbReference type="InterPro" id="IPR013655">
    <property type="entry name" value="PAS_fold_3"/>
</dbReference>
<dbReference type="InterPro" id="IPR003594">
    <property type="entry name" value="HATPase_dom"/>
</dbReference>
<dbReference type="PANTHER" id="PTHR24421:SF58">
    <property type="entry name" value="SIGNAL TRANSDUCTION HISTIDINE-PROTEIN KINASE_PHOSPHATASE UHPB"/>
    <property type="match status" value="1"/>
</dbReference>
<dbReference type="PROSITE" id="PS50112">
    <property type="entry name" value="PAS"/>
    <property type="match status" value="1"/>
</dbReference>
<dbReference type="CDD" id="cd00130">
    <property type="entry name" value="PAS"/>
    <property type="match status" value="1"/>
</dbReference>
<dbReference type="Gene3D" id="3.30.450.20">
    <property type="entry name" value="PAS domain"/>
    <property type="match status" value="1"/>
</dbReference>
<dbReference type="Gene3D" id="1.20.5.1930">
    <property type="match status" value="1"/>
</dbReference>
<dbReference type="SMART" id="SM00387">
    <property type="entry name" value="HATPase_c"/>
    <property type="match status" value="1"/>
</dbReference>
<dbReference type="PROSITE" id="PS50109">
    <property type="entry name" value="HIS_KIN"/>
    <property type="match status" value="1"/>
</dbReference>
<comment type="caution">
    <text evidence="10">The sequence shown here is derived from an EMBL/GenBank/DDBJ whole genome shotgun (WGS) entry which is preliminary data.</text>
</comment>
<dbReference type="PROSITE" id="PS50110">
    <property type="entry name" value="RESPONSE_REGULATORY"/>
    <property type="match status" value="1"/>
</dbReference>
<dbReference type="NCBIfam" id="TIGR00229">
    <property type="entry name" value="sensory_box"/>
    <property type="match status" value="1"/>
</dbReference>
<name>A0ABY6Y590_9BURK</name>
<dbReference type="Pfam" id="PF07730">
    <property type="entry name" value="HisKA_3"/>
    <property type="match status" value="1"/>
</dbReference>
<dbReference type="InterPro" id="IPR001610">
    <property type="entry name" value="PAC"/>
</dbReference>
<dbReference type="EMBL" id="CABVQG010000051">
    <property type="protein sequence ID" value="VWD38447.1"/>
    <property type="molecule type" value="Genomic_DNA"/>
</dbReference>
<dbReference type="SUPFAM" id="SSF55874">
    <property type="entry name" value="ATPase domain of HSP90 chaperone/DNA topoisomerase II/histidine kinase"/>
    <property type="match status" value="1"/>
</dbReference>
<keyword evidence="5" id="KW-0175">Coiled coil</keyword>
<evidence type="ECO:0000256" key="3">
    <source>
        <dbReference type="ARBA" id="ARBA00023012"/>
    </source>
</evidence>
<dbReference type="InterPro" id="IPR001789">
    <property type="entry name" value="Sig_transdc_resp-reg_receiver"/>
</dbReference>
<dbReference type="SMART" id="SM00448">
    <property type="entry name" value="REC"/>
    <property type="match status" value="1"/>
</dbReference>
<feature type="domain" description="PAS" evidence="8">
    <location>
        <begin position="139"/>
        <end position="211"/>
    </location>
</feature>
<evidence type="ECO:0000256" key="2">
    <source>
        <dbReference type="ARBA" id="ARBA00022777"/>
    </source>
</evidence>
<evidence type="ECO:0000256" key="5">
    <source>
        <dbReference type="SAM" id="Coils"/>
    </source>
</evidence>
<dbReference type="InterPro" id="IPR035965">
    <property type="entry name" value="PAS-like_dom_sf"/>
</dbReference>
<dbReference type="Proteomes" id="UP000494120">
    <property type="component" value="Unassembled WGS sequence"/>
</dbReference>
<evidence type="ECO:0000313" key="10">
    <source>
        <dbReference type="EMBL" id="VWD38447.1"/>
    </source>
</evidence>
<accession>A0ABY6Y590</accession>
<dbReference type="PANTHER" id="PTHR24421">
    <property type="entry name" value="NITRATE/NITRITE SENSOR PROTEIN NARX-RELATED"/>
    <property type="match status" value="1"/>
</dbReference>
<keyword evidence="4" id="KW-0597">Phosphoprotein</keyword>
<dbReference type="Pfam" id="PF08447">
    <property type="entry name" value="PAS_3"/>
    <property type="match status" value="1"/>
</dbReference>
<evidence type="ECO:0000259" key="9">
    <source>
        <dbReference type="PROSITE" id="PS50113"/>
    </source>
</evidence>
<feature type="domain" description="Histidine kinase" evidence="6">
    <location>
        <begin position="292"/>
        <end position="485"/>
    </location>
</feature>
<dbReference type="InterPro" id="IPR011712">
    <property type="entry name" value="Sig_transdc_His_kin_sub3_dim/P"/>
</dbReference>
<dbReference type="CDD" id="cd16917">
    <property type="entry name" value="HATPase_UhpB-NarQ-NarX-like"/>
    <property type="match status" value="1"/>
</dbReference>
<organism evidence="10 11">
    <name type="scientific">Burkholderia aenigmatica</name>
    <dbReference type="NCBI Taxonomy" id="2015348"/>
    <lineage>
        <taxon>Bacteria</taxon>
        <taxon>Pseudomonadati</taxon>
        <taxon>Pseudomonadota</taxon>
        <taxon>Betaproteobacteria</taxon>
        <taxon>Burkholderiales</taxon>
        <taxon>Burkholderiaceae</taxon>
        <taxon>Burkholderia</taxon>
        <taxon>Burkholderia cepacia complex</taxon>
    </lineage>
</organism>
<feature type="domain" description="Response regulatory" evidence="7">
    <location>
        <begin position="9"/>
        <end position="126"/>
    </location>
</feature>
<evidence type="ECO:0000259" key="6">
    <source>
        <dbReference type="PROSITE" id="PS50109"/>
    </source>
</evidence>
<dbReference type="SMART" id="SM00086">
    <property type="entry name" value="PAC"/>
    <property type="match status" value="1"/>
</dbReference>
<evidence type="ECO:0000259" key="7">
    <source>
        <dbReference type="PROSITE" id="PS50110"/>
    </source>
</evidence>
<proteinExistence type="predicted"/>
<keyword evidence="1" id="KW-0808">Transferase</keyword>
<dbReference type="InterPro" id="IPR000700">
    <property type="entry name" value="PAS-assoc_C"/>
</dbReference>
<evidence type="ECO:0000259" key="8">
    <source>
        <dbReference type="PROSITE" id="PS50112"/>
    </source>
</evidence>
<sequence length="492" mass="55011">MNTPLNEVRILLVEDSPTDAFLIREALSDVQDFVSVLFHVERLSEGMDHFQAEHFDVVLLDLGLPDSQGLDTFSRLHAGKPEVPIIVLTGLDDLSAGLLAIQDGAQDYLLKRDIQPALLGRAIRYAIERHRVSVALAASEERFQLAVSGAAAGLWDWNLLTGAMYLSAHFHEIMGYDDRGLPNEARAHLDAIHPDDADRVTSILDRHLAHERSYDVEYRVRTKSGEFRWIQSRGQALWDSTGAPYRMVGWIMDISDRRRAEEQLRDSREELKRLSASILRAREEEKARIARELHDDLGQQLTALKMVTAVLENKLKGAEEGSPEAMVCNLYSMIDQIVVSVRRIAADLRPRMLDDLGLVPAVDWLIADFSSRYGMRVLRRIDANQIAFNRESATAVFRMVQEALTNSARHSGATEVTIGIRRDEPHCIVTIEDNGLGADSDVRPGLKSFGLLGMRERAERLGGELRIQTAPGHGFTVTIVMPLATVEADEPD</sequence>
<dbReference type="Pfam" id="PF00072">
    <property type="entry name" value="Response_reg"/>
    <property type="match status" value="1"/>
</dbReference>
<dbReference type="RefSeq" id="WP_174962828.1">
    <property type="nucleotide sequence ID" value="NZ_CABVQG010000051.1"/>
</dbReference>
<feature type="modified residue" description="4-aspartylphosphate" evidence="4">
    <location>
        <position position="61"/>
    </location>
</feature>
<feature type="domain" description="PAC" evidence="9">
    <location>
        <begin position="214"/>
        <end position="266"/>
    </location>
</feature>
<keyword evidence="3" id="KW-0902">Two-component regulatory system</keyword>
<dbReference type="InterPro" id="IPR000014">
    <property type="entry name" value="PAS"/>
</dbReference>